<feature type="region of interest" description="Disordered" evidence="1">
    <location>
        <begin position="16"/>
        <end position="83"/>
    </location>
</feature>
<evidence type="ECO:0000256" key="1">
    <source>
        <dbReference type="SAM" id="MobiDB-lite"/>
    </source>
</evidence>
<accession>A0A6J4KAX9</accession>
<protein>
    <submittedName>
        <fullName evidence="2">Uncharacterized protein</fullName>
    </submittedName>
</protein>
<feature type="non-terminal residue" evidence="2">
    <location>
        <position position="1"/>
    </location>
</feature>
<dbReference type="AlphaFoldDB" id="A0A6J4KAX9"/>
<dbReference type="EMBL" id="CADCTC010000292">
    <property type="protein sequence ID" value="CAA9300124.1"/>
    <property type="molecule type" value="Genomic_DNA"/>
</dbReference>
<evidence type="ECO:0000313" key="2">
    <source>
        <dbReference type="EMBL" id="CAA9300124.1"/>
    </source>
</evidence>
<feature type="non-terminal residue" evidence="2">
    <location>
        <position position="83"/>
    </location>
</feature>
<feature type="compositionally biased region" description="Basic residues" evidence="1">
    <location>
        <begin position="46"/>
        <end position="73"/>
    </location>
</feature>
<name>A0A6J4KAX9_9CHLR</name>
<sequence>NQRPRHCRASRCIARRADRLDAPRTRPFPRPCLGAPPLAPPPHPPGPRRRLARPAPGPRRRLRRPLHPGRPLRRTPLARSGSI</sequence>
<reference evidence="2" key="1">
    <citation type="submission" date="2020-02" db="EMBL/GenBank/DDBJ databases">
        <authorList>
            <person name="Meier V. D."/>
        </authorList>
    </citation>
    <scope>NUCLEOTIDE SEQUENCE</scope>
    <source>
        <strain evidence="2">AVDCRST_MAG77</strain>
    </source>
</reference>
<organism evidence="2">
    <name type="scientific">uncultured Chloroflexota bacterium</name>
    <dbReference type="NCBI Taxonomy" id="166587"/>
    <lineage>
        <taxon>Bacteria</taxon>
        <taxon>Bacillati</taxon>
        <taxon>Chloroflexota</taxon>
        <taxon>environmental samples</taxon>
    </lineage>
</organism>
<proteinExistence type="predicted"/>
<gene>
    <name evidence="2" type="ORF">AVDCRST_MAG77-5546</name>
</gene>